<keyword evidence="3 12" id="KW-0812">Transmembrane</keyword>
<evidence type="ECO:0000256" key="11">
    <source>
        <dbReference type="SAM" id="MobiDB-lite"/>
    </source>
</evidence>
<protein>
    <recommendedName>
        <fullName evidence="13">G-protein coupled receptors family 1 profile domain-containing protein</fullName>
    </recommendedName>
</protein>
<evidence type="ECO:0000259" key="13">
    <source>
        <dbReference type="PROSITE" id="PS50262"/>
    </source>
</evidence>
<feature type="transmembrane region" description="Helical" evidence="12">
    <location>
        <begin position="278"/>
        <end position="301"/>
    </location>
</feature>
<name>A0AA88TIL5_9TELE</name>
<evidence type="ECO:0000256" key="1">
    <source>
        <dbReference type="ARBA" id="ARBA00004651"/>
    </source>
</evidence>
<evidence type="ECO:0000313" key="15">
    <source>
        <dbReference type="Proteomes" id="UP001187343"/>
    </source>
</evidence>
<feature type="compositionally biased region" description="Pro residues" evidence="11">
    <location>
        <begin position="52"/>
        <end position="61"/>
    </location>
</feature>
<keyword evidence="15" id="KW-1185">Reference proteome</keyword>
<dbReference type="InterPro" id="IPR051509">
    <property type="entry name" value="GPCR_Orphan/Phoenixin"/>
</dbReference>
<dbReference type="Proteomes" id="UP001187343">
    <property type="component" value="Unassembled WGS sequence"/>
</dbReference>
<keyword evidence="6 12" id="KW-0472">Membrane</keyword>
<evidence type="ECO:0000256" key="2">
    <source>
        <dbReference type="ARBA" id="ARBA00022475"/>
    </source>
</evidence>
<proteinExistence type="predicted"/>
<dbReference type="SUPFAM" id="SSF81321">
    <property type="entry name" value="Family A G protein-coupled receptor-like"/>
    <property type="match status" value="1"/>
</dbReference>
<dbReference type="PRINTS" id="PR00237">
    <property type="entry name" value="GPCRRHODOPSN"/>
</dbReference>
<feature type="transmembrane region" description="Helical" evidence="12">
    <location>
        <begin position="115"/>
        <end position="137"/>
    </location>
</feature>
<feature type="transmembrane region" description="Helical" evidence="12">
    <location>
        <begin position="377"/>
        <end position="401"/>
    </location>
</feature>
<dbReference type="GO" id="GO:0005886">
    <property type="term" value="C:plasma membrane"/>
    <property type="evidence" value="ECO:0007669"/>
    <property type="project" value="UniProtKB-SubCell"/>
</dbReference>
<evidence type="ECO:0000256" key="9">
    <source>
        <dbReference type="ARBA" id="ARBA00023180"/>
    </source>
</evidence>
<evidence type="ECO:0000256" key="10">
    <source>
        <dbReference type="ARBA" id="ARBA00023224"/>
    </source>
</evidence>
<dbReference type="Pfam" id="PF00001">
    <property type="entry name" value="7tm_1"/>
    <property type="match status" value="1"/>
</dbReference>
<keyword evidence="7" id="KW-1015">Disulfide bond</keyword>
<evidence type="ECO:0000256" key="7">
    <source>
        <dbReference type="ARBA" id="ARBA00023157"/>
    </source>
</evidence>
<comment type="subcellular location">
    <subcellularLocation>
        <location evidence="1">Cell membrane</location>
        <topology evidence="1">Multi-pass membrane protein</topology>
    </subcellularLocation>
</comment>
<evidence type="ECO:0000256" key="4">
    <source>
        <dbReference type="ARBA" id="ARBA00022989"/>
    </source>
</evidence>
<keyword evidence="10" id="KW-0807">Transducer</keyword>
<keyword evidence="4 12" id="KW-1133">Transmembrane helix</keyword>
<evidence type="ECO:0000256" key="3">
    <source>
        <dbReference type="ARBA" id="ARBA00022692"/>
    </source>
</evidence>
<dbReference type="AlphaFoldDB" id="A0AA88TIL5"/>
<feature type="region of interest" description="Disordered" evidence="11">
    <location>
        <begin position="49"/>
        <end position="69"/>
    </location>
</feature>
<feature type="domain" description="G-protein coupled receptors family 1 profile" evidence="13">
    <location>
        <begin position="128"/>
        <end position="429"/>
    </location>
</feature>
<dbReference type="PROSITE" id="PS50262">
    <property type="entry name" value="G_PROTEIN_RECEP_F1_2"/>
    <property type="match status" value="1"/>
</dbReference>
<evidence type="ECO:0000256" key="8">
    <source>
        <dbReference type="ARBA" id="ARBA00023170"/>
    </source>
</evidence>
<keyword evidence="8" id="KW-0675">Receptor</keyword>
<keyword evidence="2" id="KW-1003">Cell membrane</keyword>
<dbReference type="InterPro" id="IPR000276">
    <property type="entry name" value="GPCR_Rhodpsn"/>
</dbReference>
<feature type="transmembrane region" description="Helical" evidence="12">
    <location>
        <begin position="413"/>
        <end position="432"/>
    </location>
</feature>
<accession>A0AA88TIL5</accession>
<feature type="transmembrane region" description="Helical" evidence="12">
    <location>
        <begin position="178"/>
        <end position="204"/>
    </location>
</feature>
<evidence type="ECO:0000256" key="5">
    <source>
        <dbReference type="ARBA" id="ARBA00023040"/>
    </source>
</evidence>
<dbReference type="GO" id="GO:0004930">
    <property type="term" value="F:G protein-coupled receptor activity"/>
    <property type="evidence" value="ECO:0007669"/>
    <property type="project" value="UniProtKB-KW"/>
</dbReference>
<dbReference type="InterPro" id="IPR017452">
    <property type="entry name" value="GPCR_Rhodpsn_7TM"/>
</dbReference>
<dbReference type="FunFam" id="1.20.1070.10:FF:000074">
    <property type="entry name" value="probable G-protein coupled receptor 173"/>
    <property type="match status" value="1"/>
</dbReference>
<keyword evidence="9" id="KW-0325">Glycoprotein</keyword>
<comment type="caution">
    <text evidence="14">The sequence shown here is derived from an EMBL/GenBank/DDBJ whole genome shotgun (WGS) entry which is preliminary data.</text>
</comment>
<dbReference type="EMBL" id="JAUYZG010000014">
    <property type="protein sequence ID" value="KAK2889464.1"/>
    <property type="molecule type" value="Genomic_DNA"/>
</dbReference>
<sequence>MTRSFSVDSLKPLRRDASRGVTVRFQCTLGVRIAPLSFKTDPPLLSPEVPIILPPSPPSSPPKQERTRQDGYVLRRDLHNRLDAYVYRLMANTSDPGGSNPSLQNYAITASAVKLASLGLITCISLLGNTVLSVLVLKDSSLHKAPYYFLLDLCVADIIRSAVCFPFVMISINSGSVWSYSIISCKIIAFMAVLFCFHIAFLLFCVSVTRYMAIAHHRFYSKRMTLWTCVAVICMVWTLSVAMAFPPVFDVGTYKFIREEEQCIFEHRYVKANDTLGFMLMLAVIVATTHVVYIKMLCFVYDHRKMKPAQLVPAISQNWTFHGPGATGQAAANWIAGFGRGPTPPTLVGIRQASHNANRRLLVLDEFKMEKRIGKMYYMITLAFLLFWAPYIVSCYIRVFVKGNALPQVYLTAAVWLTFAQAGANPIICFIFNKELRMRFRACLPCCLTTQTPMEPYCVI</sequence>
<dbReference type="Gene3D" id="1.20.1070.10">
    <property type="entry name" value="Rhodopsin 7-helix transmembrane proteins"/>
    <property type="match status" value="1"/>
</dbReference>
<reference evidence="14" key="1">
    <citation type="submission" date="2023-08" db="EMBL/GenBank/DDBJ databases">
        <title>Chromosome-level Genome Assembly of mud carp (Cirrhinus molitorella).</title>
        <authorList>
            <person name="Liu H."/>
        </authorList>
    </citation>
    <scope>NUCLEOTIDE SEQUENCE</scope>
    <source>
        <strain evidence="14">Prfri</strain>
        <tissue evidence="14">Muscle</tissue>
    </source>
</reference>
<evidence type="ECO:0000256" key="12">
    <source>
        <dbReference type="SAM" id="Phobius"/>
    </source>
</evidence>
<feature type="transmembrane region" description="Helical" evidence="12">
    <location>
        <begin position="225"/>
        <end position="245"/>
    </location>
</feature>
<feature type="transmembrane region" description="Helical" evidence="12">
    <location>
        <begin position="149"/>
        <end position="172"/>
    </location>
</feature>
<dbReference type="PANTHER" id="PTHR19268">
    <property type="entry name" value="G PROTEIN-COUPLED RECEPTOR"/>
    <property type="match status" value="1"/>
</dbReference>
<evidence type="ECO:0000256" key="6">
    <source>
        <dbReference type="ARBA" id="ARBA00023136"/>
    </source>
</evidence>
<evidence type="ECO:0000313" key="14">
    <source>
        <dbReference type="EMBL" id="KAK2889464.1"/>
    </source>
</evidence>
<gene>
    <name evidence="14" type="ORF">Q8A67_014839</name>
</gene>
<keyword evidence="5" id="KW-0297">G-protein coupled receptor</keyword>
<dbReference type="CDD" id="cd15005">
    <property type="entry name" value="7tmA_SREB-like"/>
    <property type="match status" value="1"/>
</dbReference>
<dbReference type="PANTHER" id="PTHR19268:SF8">
    <property type="entry name" value="G-PROTEIN COUPLED RECEPTOR 27-RELATED"/>
    <property type="match status" value="1"/>
</dbReference>
<organism evidence="14 15">
    <name type="scientific">Cirrhinus molitorella</name>
    <name type="common">mud carp</name>
    <dbReference type="NCBI Taxonomy" id="172907"/>
    <lineage>
        <taxon>Eukaryota</taxon>
        <taxon>Metazoa</taxon>
        <taxon>Chordata</taxon>
        <taxon>Craniata</taxon>
        <taxon>Vertebrata</taxon>
        <taxon>Euteleostomi</taxon>
        <taxon>Actinopterygii</taxon>
        <taxon>Neopterygii</taxon>
        <taxon>Teleostei</taxon>
        <taxon>Ostariophysi</taxon>
        <taxon>Cypriniformes</taxon>
        <taxon>Cyprinidae</taxon>
        <taxon>Labeoninae</taxon>
        <taxon>Labeonini</taxon>
        <taxon>Cirrhinus</taxon>
    </lineage>
</organism>